<dbReference type="RefSeq" id="WP_131852412.1">
    <property type="nucleotide sequence ID" value="NZ_SKFH01000019.1"/>
</dbReference>
<keyword evidence="2" id="KW-1185">Reference proteome</keyword>
<reference evidence="1 2" key="1">
    <citation type="submission" date="2019-03" db="EMBL/GenBank/DDBJ databases">
        <authorList>
            <person name="Kim M.K.M."/>
        </authorList>
    </citation>
    <scope>NUCLEOTIDE SEQUENCE [LARGE SCALE GENOMIC DNA]</scope>
    <source>
        <strain evidence="1 2">17J68-15</strain>
    </source>
</reference>
<gene>
    <name evidence="1" type="ORF">E0486_11930</name>
</gene>
<dbReference type="Gene3D" id="3.40.50.150">
    <property type="entry name" value="Vaccinia Virus protein VP39"/>
    <property type="match status" value="1"/>
</dbReference>
<protein>
    <submittedName>
        <fullName evidence="1">Transferase</fullName>
    </submittedName>
</protein>
<dbReference type="GO" id="GO:0016740">
    <property type="term" value="F:transferase activity"/>
    <property type="evidence" value="ECO:0007669"/>
    <property type="project" value="UniProtKB-KW"/>
</dbReference>
<dbReference type="AlphaFoldDB" id="A0A4R4DZ64"/>
<evidence type="ECO:0000313" key="1">
    <source>
        <dbReference type="EMBL" id="TCZ69627.1"/>
    </source>
</evidence>
<keyword evidence="1" id="KW-0808">Transferase</keyword>
<evidence type="ECO:0000313" key="2">
    <source>
        <dbReference type="Proteomes" id="UP000295164"/>
    </source>
</evidence>
<accession>A0A4R4DZ64</accession>
<dbReference type="EMBL" id="SKFH01000019">
    <property type="protein sequence ID" value="TCZ69627.1"/>
    <property type="molecule type" value="Genomic_DNA"/>
</dbReference>
<organism evidence="1 2">
    <name type="scientific">Flaviaesturariibacter aridisoli</name>
    <dbReference type="NCBI Taxonomy" id="2545761"/>
    <lineage>
        <taxon>Bacteria</taxon>
        <taxon>Pseudomonadati</taxon>
        <taxon>Bacteroidota</taxon>
        <taxon>Chitinophagia</taxon>
        <taxon>Chitinophagales</taxon>
        <taxon>Chitinophagaceae</taxon>
        <taxon>Flaviaestuariibacter</taxon>
    </lineage>
</organism>
<comment type="caution">
    <text evidence="1">The sequence shown here is derived from an EMBL/GenBank/DDBJ whole genome shotgun (WGS) entry which is preliminary data.</text>
</comment>
<dbReference type="Proteomes" id="UP000295164">
    <property type="component" value="Unassembled WGS sequence"/>
</dbReference>
<dbReference type="InterPro" id="IPR029063">
    <property type="entry name" value="SAM-dependent_MTases_sf"/>
</dbReference>
<sequence>MYLLFPGRHHLLTAFQHQYLRSLLAPGAAWTDIDGNTFRPGGAVEAILFAVTSANHSNTRRNPLPFYLRAIALEAFGTGLGVPVYLYGIDDVGSLPNFATYTLKRIRHESEGRFDLTPDNCAVVCSTGVGAGYEELGFRILPAELEDAASGRCRAEMPWDLVEAVAASADWRADAALRAKIHPASWRVWDNYRLGDKVQLLFRDAMIGSDGDLTATRDYNVYVRQMDEIAETKYRDTAPFVQPGRIGDIGCAVGSWIRQACADERFRESDFYGVEVSRPLYEICLQRKANGDFRNPFVFFAQRNAVTGLSFDAASMNTIHTSSLTHEIESYGCRADLLQFIRNRYAELVPGGVWINRDVLGPEGGDEPVLLWLDDRDGTNDVAASLPADGAALKQHLDGLSTRARFRVFAEGFRKAESYVLSYEEVTVAGRALLRLSRRDAAEFLLHKDYTDNWRSELHETYCAWSFSDWDERMTEAGFRIHPDSKAFTNDWIRSNRWEGKAVLYRAHGANLLEEPFPVTTMIFIGVKS</sequence>
<proteinExistence type="predicted"/>
<name>A0A4R4DZ64_9BACT</name>
<dbReference type="SUPFAM" id="SSF53335">
    <property type="entry name" value="S-adenosyl-L-methionine-dependent methyltransferases"/>
    <property type="match status" value="1"/>
</dbReference>
<dbReference type="OrthoDB" id="609840at2"/>